<name>A0ABU9E422_9BACT</name>
<reference evidence="9 10" key="1">
    <citation type="submission" date="2024-02" db="EMBL/GenBank/DDBJ databases">
        <title>A novel Gemmatimonadota bacterium.</title>
        <authorList>
            <person name="Du Z.-J."/>
            <person name="Ye Y.-Q."/>
        </authorList>
    </citation>
    <scope>NUCLEOTIDE SEQUENCE [LARGE SCALE GENOMIC DNA]</scope>
    <source>
        <strain evidence="9 10">DH-20</strain>
    </source>
</reference>
<organism evidence="9 10">
    <name type="scientific">Gaopeijia maritima</name>
    <dbReference type="NCBI Taxonomy" id="3119007"/>
    <lineage>
        <taxon>Bacteria</taxon>
        <taxon>Pseudomonadati</taxon>
        <taxon>Gemmatimonadota</taxon>
        <taxon>Longimicrobiia</taxon>
        <taxon>Gaopeijiales</taxon>
        <taxon>Gaopeijiaceae</taxon>
        <taxon>Gaopeijia</taxon>
    </lineage>
</organism>
<dbReference type="Gene3D" id="1.10.287.470">
    <property type="entry name" value="Helix hairpin bin"/>
    <property type="match status" value="1"/>
</dbReference>
<evidence type="ECO:0000259" key="7">
    <source>
        <dbReference type="Pfam" id="PF25973"/>
    </source>
</evidence>
<dbReference type="InterPro" id="IPR058647">
    <property type="entry name" value="BSH_CzcB-like"/>
</dbReference>
<evidence type="ECO:0000259" key="6">
    <source>
        <dbReference type="Pfam" id="PF25954"/>
    </source>
</evidence>
<keyword evidence="2" id="KW-0813">Transport</keyword>
<dbReference type="EMBL" id="JBBHLI010000001">
    <property type="protein sequence ID" value="MEK9499472.1"/>
    <property type="molecule type" value="Genomic_DNA"/>
</dbReference>
<proteinExistence type="inferred from homology"/>
<protein>
    <submittedName>
        <fullName evidence="9">Efflux RND transporter periplasmic adaptor subunit</fullName>
    </submittedName>
</protein>
<dbReference type="Pfam" id="PF25954">
    <property type="entry name" value="Beta-barrel_RND_2"/>
    <property type="match status" value="1"/>
</dbReference>
<dbReference type="Pfam" id="PF25975">
    <property type="entry name" value="CzcB_C"/>
    <property type="match status" value="1"/>
</dbReference>
<feature type="domain" description="CzcB-like barrel-sandwich hybrid" evidence="7">
    <location>
        <begin position="102"/>
        <end position="244"/>
    </location>
</feature>
<keyword evidence="10" id="KW-1185">Reference proteome</keyword>
<evidence type="ECO:0000256" key="1">
    <source>
        <dbReference type="ARBA" id="ARBA00009477"/>
    </source>
</evidence>
<feature type="chain" id="PRO_5046395268" evidence="4">
    <location>
        <begin position="36"/>
        <end position="406"/>
    </location>
</feature>
<feature type="domain" description="CzcB-like alpha-helical hairpin" evidence="5">
    <location>
        <begin position="142"/>
        <end position="199"/>
    </location>
</feature>
<dbReference type="Gene3D" id="2.40.420.20">
    <property type="match status" value="1"/>
</dbReference>
<sequence>MSPVPTVSLPDRVQYKKHRRPHVVLLAAVSTFLLAACDDGGSADPSPVDEHEGEAPVVEGGVSEVHLDSTALALSGVVVALPESVGAGGLPVTGNITYDQNRVSHIGPKTQGRVVELTVEVGSRVDRGQVLAHLESPEVGATRAELHEAEALLEIAQENYEREGRLEAQGISSRRELLDAEAELRRVQARLASAQERLRVLGADVHDEGGHFDVPSPFDGVVVERHAGRGEVVGPTDQLFTVADLSRLWIELDIYERNLNRVERDQPVTVTTTAWPDRVFPGRIVYIADIVDSQRRTVRARVELENTDGALKPGMFATALIEMADGARVIALPRDAVQTVDEQQIVWVLGEEAGEFIVRPVTLGPELPGGLVEILSGLDADEPVVVVGAFTLKSELAKGDFGGHGH</sequence>
<dbReference type="Gene3D" id="2.40.50.100">
    <property type="match status" value="1"/>
</dbReference>
<dbReference type="PANTHER" id="PTHR30097">
    <property type="entry name" value="CATION EFFLUX SYSTEM PROTEIN CUSB"/>
    <property type="match status" value="1"/>
</dbReference>
<evidence type="ECO:0000313" key="10">
    <source>
        <dbReference type="Proteomes" id="UP001484239"/>
    </source>
</evidence>
<feature type="coiled-coil region" evidence="3">
    <location>
        <begin position="139"/>
        <end position="204"/>
    </location>
</feature>
<keyword evidence="4" id="KW-0732">Signal</keyword>
<feature type="domain" description="CusB-like beta-barrel" evidence="6">
    <location>
        <begin position="248"/>
        <end position="320"/>
    </location>
</feature>
<dbReference type="InterPro" id="IPR058648">
    <property type="entry name" value="HH_CzcB-like"/>
</dbReference>
<comment type="similarity">
    <text evidence="1">Belongs to the membrane fusion protein (MFP) (TC 8.A.1) family.</text>
</comment>
<dbReference type="Pfam" id="PF25973">
    <property type="entry name" value="BSH_CzcB"/>
    <property type="match status" value="1"/>
</dbReference>
<evidence type="ECO:0000256" key="4">
    <source>
        <dbReference type="SAM" id="SignalP"/>
    </source>
</evidence>
<dbReference type="SUPFAM" id="SSF111369">
    <property type="entry name" value="HlyD-like secretion proteins"/>
    <property type="match status" value="1"/>
</dbReference>
<dbReference type="RefSeq" id="WP_405286168.1">
    <property type="nucleotide sequence ID" value="NZ_JBBHLI010000001.1"/>
</dbReference>
<dbReference type="NCBIfam" id="TIGR01730">
    <property type="entry name" value="RND_mfp"/>
    <property type="match status" value="1"/>
</dbReference>
<feature type="domain" description="CzcB-like C-terminal circularly permuted SH3-like" evidence="8">
    <location>
        <begin position="330"/>
        <end position="393"/>
    </location>
</feature>
<dbReference type="InterPro" id="IPR058649">
    <property type="entry name" value="CzcB_C"/>
</dbReference>
<dbReference type="InterPro" id="IPR051909">
    <property type="entry name" value="MFP_Cation_Efflux"/>
</dbReference>
<accession>A0ABU9E422</accession>
<evidence type="ECO:0000259" key="5">
    <source>
        <dbReference type="Pfam" id="PF25893"/>
    </source>
</evidence>
<dbReference type="Gene3D" id="2.40.30.170">
    <property type="match status" value="1"/>
</dbReference>
<keyword evidence="3" id="KW-0175">Coiled coil</keyword>
<dbReference type="Proteomes" id="UP001484239">
    <property type="component" value="Unassembled WGS sequence"/>
</dbReference>
<dbReference type="InterPro" id="IPR058792">
    <property type="entry name" value="Beta-barrel_RND_2"/>
</dbReference>
<feature type="signal peptide" evidence="4">
    <location>
        <begin position="1"/>
        <end position="35"/>
    </location>
</feature>
<dbReference type="InterPro" id="IPR006143">
    <property type="entry name" value="RND_pump_MFP"/>
</dbReference>
<evidence type="ECO:0000256" key="2">
    <source>
        <dbReference type="ARBA" id="ARBA00022448"/>
    </source>
</evidence>
<comment type="caution">
    <text evidence="9">The sequence shown here is derived from an EMBL/GenBank/DDBJ whole genome shotgun (WGS) entry which is preliminary data.</text>
</comment>
<evidence type="ECO:0000259" key="8">
    <source>
        <dbReference type="Pfam" id="PF25975"/>
    </source>
</evidence>
<dbReference type="PANTHER" id="PTHR30097:SF15">
    <property type="entry name" value="CATION EFFLUX SYSTEM PROTEIN CUSB"/>
    <property type="match status" value="1"/>
</dbReference>
<evidence type="ECO:0000256" key="3">
    <source>
        <dbReference type="SAM" id="Coils"/>
    </source>
</evidence>
<evidence type="ECO:0000313" key="9">
    <source>
        <dbReference type="EMBL" id="MEK9499472.1"/>
    </source>
</evidence>
<gene>
    <name evidence="9" type="ORF">WI372_00580</name>
</gene>
<dbReference type="Pfam" id="PF25893">
    <property type="entry name" value="HH_CzcB"/>
    <property type="match status" value="1"/>
</dbReference>